<dbReference type="InterPro" id="IPR036249">
    <property type="entry name" value="Thioredoxin-like_sf"/>
</dbReference>
<sequence>MSNRIVEVFTAGCPLCDETVKLVRALACSNCDVQIWDLCTASAPDEGIEKAAQYGIHRVPSVVVR</sequence>
<proteinExistence type="predicted"/>
<evidence type="ECO:0008006" key="3">
    <source>
        <dbReference type="Google" id="ProtNLM"/>
    </source>
</evidence>
<dbReference type="EMBL" id="CP021983">
    <property type="protein sequence ID" value="ASC69903.1"/>
    <property type="molecule type" value="Genomic_DNA"/>
</dbReference>
<accession>A0A1Z3HI01</accession>
<dbReference type="AlphaFoldDB" id="A0A1Z3HI01"/>
<organism evidence="1 2">
    <name type="scientific">Halomicronema hongdechloris C2206</name>
    <dbReference type="NCBI Taxonomy" id="1641165"/>
    <lineage>
        <taxon>Bacteria</taxon>
        <taxon>Bacillati</taxon>
        <taxon>Cyanobacteriota</taxon>
        <taxon>Cyanophyceae</taxon>
        <taxon>Nodosilineales</taxon>
        <taxon>Nodosilineaceae</taxon>
        <taxon>Halomicronema</taxon>
    </lineage>
</organism>
<dbReference type="KEGG" id="hhg:XM38_008330"/>
<evidence type="ECO:0000313" key="2">
    <source>
        <dbReference type="Proteomes" id="UP000191901"/>
    </source>
</evidence>
<evidence type="ECO:0000313" key="1">
    <source>
        <dbReference type="EMBL" id="ASC69903.1"/>
    </source>
</evidence>
<dbReference type="SUPFAM" id="SSF52833">
    <property type="entry name" value="Thioredoxin-like"/>
    <property type="match status" value="1"/>
</dbReference>
<name>A0A1Z3HI01_9CYAN</name>
<protein>
    <recommendedName>
        <fullName evidence="3">Thioredoxin-like fold domain-containing protein</fullName>
    </recommendedName>
</protein>
<gene>
    <name evidence="1" type="ORF">XM38_008330</name>
</gene>
<dbReference type="Proteomes" id="UP000191901">
    <property type="component" value="Chromosome"/>
</dbReference>
<reference evidence="1 2" key="1">
    <citation type="journal article" date="2016" name="Biochim. Biophys. Acta">
        <title>Characterization of red-shifted phycobilisomes isolated from the chlorophyll f-containing cyanobacterium Halomicronema hongdechloris.</title>
        <authorList>
            <person name="Li Y."/>
            <person name="Lin Y."/>
            <person name="Garvey C.J."/>
            <person name="Birch D."/>
            <person name="Corkery R.W."/>
            <person name="Loughlin P.C."/>
            <person name="Scheer H."/>
            <person name="Willows R.D."/>
            <person name="Chen M."/>
        </authorList>
    </citation>
    <scope>NUCLEOTIDE SEQUENCE [LARGE SCALE GENOMIC DNA]</scope>
    <source>
        <strain evidence="1 2">C2206</strain>
    </source>
</reference>
<dbReference type="Gene3D" id="3.40.30.10">
    <property type="entry name" value="Glutaredoxin"/>
    <property type="match status" value="1"/>
</dbReference>
<keyword evidence="2" id="KW-1185">Reference proteome</keyword>